<dbReference type="Proteomes" id="UP000287866">
    <property type="component" value="Unassembled WGS sequence"/>
</dbReference>
<comment type="caution">
    <text evidence="2">The sequence shown here is derived from an EMBL/GenBank/DDBJ whole genome shotgun (WGS) entry which is preliminary data.</text>
</comment>
<evidence type="ECO:0008006" key="4">
    <source>
        <dbReference type="Google" id="ProtNLM"/>
    </source>
</evidence>
<reference evidence="2" key="1">
    <citation type="submission" date="2020-03" db="EMBL/GenBank/DDBJ databases">
        <title>Phycicoccus flavus sp. nov., a novel endophytic actinobacterium isolated from branch of Kandelia candel.</title>
        <authorList>
            <person name="Tuo L."/>
        </authorList>
    </citation>
    <scope>NUCLEOTIDE SEQUENCE</scope>
    <source>
        <strain evidence="2">CMS6Z-2</strain>
    </source>
</reference>
<dbReference type="AlphaFoldDB" id="A0A8T6R8L6"/>
<proteinExistence type="predicted"/>
<organism evidence="2 3">
    <name type="scientific">Phycicoccus flavus</name>
    <dbReference type="NCBI Taxonomy" id="2502783"/>
    <lineage>
        <taxon>Bacteria</taxon>
        <taxon>Bacillati</taxon>
        <taxon>Actinomycetota</taxon>
        <taxon>Actinomycetes</taxon>
        <taxon>Micrococcales</taxon>
        <taxon>Intrasporangiaceae</taxon>
        <taxon>Phycicoccus</taxon>
    </lineage>
</organism>
<dbReference type="RefSeq" id="WP_165567065.1">
    <property type="nucleotide sequence ID" value="NZ_SAYU02000133.1"/>
</dbReference>
<feature type="region of interest" description="Disordered" evidence="1">
    <location>
        <begin position="36"/>
        <end position="85"/>
    </location>
</feature>
<keyword evidence="3" id="KW-1185">Reference proteome</keyword>
<accession>A0A8T6R8L6</accession>
<protein>
    <recommendedName>
        <fullName evidence="4">Lipoprotein</fullName>
    </recommendedName>
</protein>
<evidence type="ECO:0000313" key="3">
    <source>
        <dbReference type="Proteomes" id="UP000287866"/>
    </source>
</evidence>
<evidence type="ECO:0000313" key="2">
    <source>
        <dbReference type="EMBL" id="NHA70327.1"/>
    </source>
</evidence>
<dbReference type="EMBL" id="SAYU02000133">
    <property type="protein sequence ID" value="NHA70327.1"/>
    <property type="molecule type" value="Genomic_DNA"/>
</dbReference>
<feature type="compositionally biased region" description="Pro residues" evidence="1">
    <location>
        <begin position="66"/>
        <end position="78"/>
    </location>
</feature>
<sequence length="215" mass="22329">MPEVTEGLAGEGLMTRAGSSTAVVLAGLLALSVAACDSSGADDPSPSPSASSPAASPTTSETTSPDPSPSASPSPSGPDIPAAARKQTPEAAVLFVKYYFGELNRAWTEPRAGLLPPLSTSKCEFCKKNEARARGLVEARARYKSKPVSVTVVKPVGGASGGEQYLYVEFQQHGAVIVNSSGSEVGRDEKVLAKTYAALSWTDGRWRLRGIESSK</sequence>
<name>A0A8T6R8L6_9MICO</name>
<gene>
    <name evidence="2" type="ORF">EPD83_020100</name>
</gene>
<feature type="compositionally biased region" description="Low complexity" evidence="1">
    <location>
        <begin position="36"/>
        <end position="65"/>
    </location>
</feature>
<evidence type="ECO:0000256" key="1">
    <source>
        <dbReference type="SAM" id="MobiDB-lite"/>
    </source>
</evidence>